<keyword evidence="2" id="KW-0472">Membrane</keyword>
<dbReference type="AlphaFoldDB" id="A0A245ZJS9"/>
<dbReference type="PROSITE" id="PS51257">
    <property type="entry name" value="PROKAR_LIPOPROTEIN"/>
    <property type="match status" value="1"/>
</dbReference>
<feature type="chain" id="PRO_5011835524" evidence="2">
    <location>
        <begin position="22"/>
        <end position="484"/>
    </location>
</feature>
<keyword evidence="2" id="KW-0812">Transmembrane</keyword>
<keyword evidence="2" id="KW-0449">Lipoprotein</keyword>
<dbReference type="OrthoDB" id="9783100at2"/>
<proteinExistence type="inferred from homology"/>
<comment type="caution">
    <text evidence="3">The sequence shown here is derived from an EMBL/GenBank/DDBJ whole genome shotgun (WGS) entry which is preliminary data.</text>
</comment>
<evidence type="ECO:0000313" key="3">
    <source>
        <dbReference type="EMBL" id="OWK29975.1"/>
    </source>
</evidence>
<comment type="similarity">
    <text evidence="1 2">Belongs to the outer membrane factor (OMF) (TC 1.B.17) family.</text>
</comment>
<dbReference type="GO" id="GO:0005886">
    <property type="term" value="C:plasma membrane"/>
    <property type="evidence" value="ECO:0007669"/>
    <property type="project" value="UniProtKB-SubCell"/>
</dbReference>
<gene>
    <name evidence="3" type="primary">oprM_3</name>
    <name evidence="3" type="ORF">SPMU_23970</name>
</gene>
<evidence type="ECO:0000256" key="1">
    <source>
        <dbReference type="ARBA" id="ARBA00007613"/>
    </source>
</evidence>
<dbReference type="Gene3D" id="2.20.200.10">
    <property type="entry name" value="Outer membrane efflux proteins (OEP)"/>
    <property type="match status" value="1"/>
</dbReference>
<dbReference type="SUPFAM" id="SSF56954">
    <property type="entry name" value="Outer membrane efflux proteins (OEP)"/>
    <property type="match status" value="1"/>
</dbReference>
<keyword evidence="4" id="KW-1185">Reference proteome</keyword>
<dbReference type="InterPro" id="IPR003423">
    <property type="entry name" value="OMP_efflux"/>
</dbReference>
<dbReference type="Gene3D" id="1.20.1600.10">
    <property type="entry name" value="Outer membrane efflux proteins (OEP)"/>
    <property type="match status" value="1"/>
</dbReference>
<accession>A0A245ZJS9</accession>
<dbReference type="Proteomes" id="UP000197783">
    <property type="component" value="Unassembled WGS sequence"/>
</dbReference>
<name>A0A245ZJS9_9SPHN</name>
<comment type="subcellular location">
    <subcellularLocation>
        <location evidence="2">Cell membrane</location>
        <topology evidence="2">Lipid-anchor</topology>
    </subcellularLocation>
</comment>
<protein>
    <submittedName>
        <fullName evidence="3">Outer membrane protein OprM</fullName>
    </submittedName>
</protein>
<dbReference type="InterPro" id="IPR010131">
    <property type="entry name" value="MdtP/NodT-like"/>
</dbReference>
<dbReference type="EMBL" id="NBBJ01000003">
    <property type="protein sequence ID" value="OWK29975.1"/>
    <property type="molecule type" value="Genomic_DNA"/>
</dbReference>
<reference evidence="3 4" key="1">
    <citation type="submission" date="2017-03" db="EMBL/GenBank/DDBJ databases">
        <title>Genome sequence of Sphingomonas mucosissima DSM 17494.</title>
        <authorList>
            <person name="Poehlein A."/>
            <person name="Wuebbeler J.H."/>
            <person name="Steinbuechel A."/>
            <person name="Daniel R."/>
        </authorList>
    </citation>
    <scope>NUCLEOTIDE SEQUENCE [LARGE SCALE GENOMIC DNA]</scope>
    <source>
        <strain evidence="3 4">DSM 17494</strain>
    </source>
</reference>
<keyword evidence="2" id="KW-1134">Transmembrane beta strand</keyword>
<dbReference type="NCBIfam" id="TIGR01845">
    <property type="entry name" value="outer_NodT"/>
    <property type="match status" value="1"/>
</dbReference>
<dbReference type="PANTHER" id="PTHR30203:SF32">
    <property type="entry name" value="CATION EFFLUX SYSTEM PROTEIN CUSC"/>
    <property type="match status" value="1"/>
</dbReference>
<keyword evidence="2" id="KW-0564">Palmitate</keyword>
<organism evidence="3 4">
    <name type="scientific">Sphingomonas mucosissima</name>
    <dbReference type="NCBI Taxonomy" id="370959"/>
    <lineage>
        <taxon>Bacteria</taxon>
        <taxon>Pseudomonadati</taxon>
        <taxon>Pseudomonadota</taxon>
        <taxon>Alphaproteobacteria</taxon>
        <taxon>Sphingomonadales</taxon>
        <taxon>Sphingomonadaceae</taxon>
        <taxon>Sphingomonas</taxon>
    </lineage>
</organism>
<evidence type="ECO:0000313" key="4">
    <source>
        <dbReference type="Proteomes" id="UP000197783"/>
    </source>
</evidence>
<keyword evidence="2" id="KW-0732">Signal</keyword>
<feature type="signal peptide" evidence="2">
    <location>
        <begin position="1"/>
        <end position="21"/>
    </location>
</feature>
<dbReference type="GO" id="GO:0015562">
    <property type="term" value="F:efflux transmembrane transporter activity"/>
    <property type="evidence" value="ECO:0007669"/>
    <property type="project" value="InterPro"/>
</dbReference>
<sequence length="484" mass="51236">MMRASAALGALACMLMIGGCATKSQPQLALGFGLPAAFGGAATTAAPVDGWWRQFGDARLSAFVDQAVSTNPRVGQAIGQFRQANAQARIARADRLPEVNGNFTASRQRFNLAGAAPVDDLQSEGLELPSGFVFNSFQLTADVSWELDLWGRISSQTAAARAEYLASAENLRAVRQSIAAEATRLYFTVAEARSQVALGEQTVESVGEVTRQLRNRADAGIASPSDRQLADANLASAVANLAQRRETLDRTTRQLEVLLREYPGGTLETASFLPKLPPLPGAGLPADLLARRPDVAAAELALHAAGFRLNAAQRSFFPGLSLNANVGTTGNSIERLFGANSLLWSIAGSIVQPIFQGGRLRAQVAAAEGVKAEAIESYAEVALNALTEVEGALAADRFLAAREQALLEAATAAEGASRVAFNRYREGIDPFIAVLESQQQALDSRAAALTARRTRLENRVALHLALGGGFDEAPETTLARAREN</sequence>
<dbReference type="PANTHER" id="PTHR30203">
    <property type="entry name" value="OUTER MEMBRANE CATION EFFLUX PROTEIN"/>
    <property type="match status" value="1"/>
</dbReference>
<dbReference type="Pfam" id="PF02321">
    <property type="entry name" value="OEP"/>
    <property type="match status" value="2"/>
</dbReference>
<evidence type="ECO:0000256" key="2">
    <source>
        <dbReference type="RuleBase" id="RU362097"/>
    </source>
</evidence>